<protein>
    <submittedName>
        <fullName evidence="6">Membrane protein YcsG</fullName>
    </submittedName>
</protein>
<feature type="transmembrane region" description="Helical" evidence="5">
    <location>
        <begin position="307"/>
        <end position="324"/>
    </location>
</feature>
<reference evidence="7" key="1">
    <citation type="journal article" date="2019" name="Int. J. Syst. Evol. Microbiol.">
        <title>The Global Catalogue of Microorganisms (GCM) 10K type strain sequencing project: providing services to taxonomists for standard genome sequencing and annotation.</title>
        <authorList>
            <consortium name="The Broad Institute Genomics Platform"/>
            <consortium name="The Broad Institute Genome Sequencing Center for Infectious Disease"/>
            <person name="Wu L."/>
            <person name="Ma J."/>
        </authorList>
    </citation>
    <scope>NUCLEOTIDE SEQUENCE [LARGE SCALE GENOMIC DNA]</scope>
    <source>
        <strain evidence="7">CGMCC 1.15197</strain>
    </source>
</reference>
<keyword evidence="2 5" id="KW-0812">Transmembrane</keyword>
<evidence type="ECO:0000313" key="6">
    <source>
        <dbReference type="EMBL" id="GGF16010.1"/>
    </source>
</evidence>
<gene>
    <name evidence="6" type="primary">ycsG</name>
    <name evidence="6" type="ORF">GCM10011383_29200</name>
</gene>
<keyword evidence="3 5" id="KW-1133">Transmembrane helix</keyword>
<accession>A0ABQ1UGT4</accession>
<keyword evidence="4 5" id="KW-0472">Membrane</keyword>
<evidence type="ECO:0000256" key="3">
    <source>
        <dbReference type="ARBA" id="ARBA00022989"/>
    </source>
</evidence>
<feature type="transmembrane region" description="Helical" evidence="5">
    <location>
        <begin position="110"/>
        <end position="133"/>
    </location>
</feature>
<dbReference type="Proteomes" id="UP000632273">
    <property type="component" value="Unassembled WGS sequence"/>
</dbReference>
<comment type="subcellular location">
    <subcellularLocation>
        <location evidence="1">Membrane</location>
        <topology evidence="1">Multi-pass membrane protein</topology>
    </subcellularLocation>
</comment>
<feature type="transmembrane region" description="Helical" evidence="5">
    <location>
        <begin position="145"/>
        <end position="167"/>
    </location>
</feature>
<evidence type="ECO:0000256" key="5">
    <source>
        <dbReference type="SAM" id="Phobius"/>
    </source>
</evidence>
<name>A0ABQ1UGT4_9BACT</name>
<organism evidence="6 7">
    <name type="scientific">Hymenobacter cavernae</name>
    <dbReference type="NCBI Taxonomy" id="2044852"/>
    <lineage>
        <taxon>Bacteria</taxon>
        <taxon>Pseudomonadati</taxon>
        <taxon>Bacteroidota</taxon>
        <taxon>Cytophagia</taxon>
        <taxon>Cytophagales</taxon>
        <taxon>Hymenobacteraceae</taxon>
        <taxon>Hymenobacter</taxon>
    </lineage>
</organism>
<feature type="transmembrane region" description="Helical" evidence="5">
    <location>
        <begin position="37"/>
        <end position="55"/>
    </location>
</feature>
<dbReference type="PANTHER" id="PTHR11706:SF2">
    <property type="entry name" value="TRANSPORTER PROTEIN"/>
    <property type="match status" value="1"/>
</dbReference>
<feature type="transmembrane region" description="Helical" evidence="5">
    <location>
        <begin position="271"/>
        <end position="295"/>
    </location>
</feature>
<evidence type="ECO:0000256" key="4">
    <source>
        <dbReference type="ARBA" id="ARBA00023136"/>
    </source>
</evidence>
<feature type="transmembrane region" description="Helical" evidence="5">
    <location>
        <begin position="179"/>
        <end position="198"/>
    </location>
</feature>
<evidence type="ECO:0000256" key="2">
    <source>
        <dbReference type="ARBA" id="ARBA00022692"/>
    </source>
</evidence>
<feature type="transmembrane region" description="Helical" evidence="5">
    <location>
        <begin position="330"/>
        <end position="354"/>
    </location>
</feature>
<dbReference type="EMBL" id="BMHT01000005">
    <property type="protein sequence ID" value="GGF16010.1"/>
    <property type="molecule type" value="Genomic_DNA"/>
</dbReference>
<dbReference type="Pfam" id="PF01566">
    <property type="entry name" value="Nramp"/>
    <property type="match status" value="1"/>
</dbReference>
<keyword evidence="7" id="KW-1185">Reference proteome</keyword>
<dbReference type="RefSeq" id="WP_188814763.1">
    <property type="nucleotide sequence ID" value="NZ_BMHT01000005.1"/>
</dbReference>
<dbReference type="InterPro" id="IPR001046">
    <property type="entry name" value="NRAMP_fam"/>
</dbReference>
<feature type="transmembrane region" description="Helical" evidence="5">
    <location>
        <begin position="366"/>
        <end position="387"/>
    </location>
</feature>
<proteinExistence type="predicted"/>
<evidence type="ECO:0000256" key="1">
    <source>
        <dbReference type="ARBA" id="ARBA00004141"/>
    </source>
</evidence>
<evidence type="ECO:0000313" key="7">
    <source>
        <dbReference type="Proteomes" id="UP000632273"/>
    </source>
</evidence>
<feature type="transmembrane region" description="Helical" evidence="5">
    <location>
        <begin position="76"/>
        <end position="98"/>
    </location>
</feature>
<sequence length="396" mass="40831">MKPPRNLGVLLGAGFLMATSAVGPGFLTQTTVFTESLGASFGFVILASILVDLGVQLNIWRVIAVAEKRAPDIANAVLPGLGGFISFLIVLGGLAFNIGNVAGAGLGLQALTGLSVETGAVVTAAFAIAIFLVKEAGKAMDRFAQLMGLLMIGIIIYVALTSAPPVAEAMVRTFAPTKIDFMAIITLVGGTVGGYITFSGGHRLLDAGVKGQAALGQVTSSAAAGITVASIVRIFLFLASLGVVSQGLKIDAANPPASVFRLAAGELGYKLFGVVMFSAAITSVIGSAYTSVSFLKSFSQKVAQYENWIIIGFIILSTLIFVTIGKPVSLLILAGALNGFILPITLATMLVAAYRRNIVGEYRHPVGLAILGGVMVLVMTVLSAKVFTEQLASLFA</sequence>
<feature type="transmembrane region" description="Helical" evidence="5">
    <location>
        <begin position="218"/>
        <end position="239"/>
    </location>
</feature>
<dbReference type="PANTHER" id="PTHR11706">
    <property type="entry name" value="SOLUTE CARRIER PROTEIN FAMILY 11 MEMBER"/>
    <property type="match status" value="1"/>
</dbReference>
<comment type="caution">
    <text evidence="6">The sequence shown here is derived from an EMBL/GenBank/DDBJ whole genome shotgun (WGS) entry which is preliminary data.</text>
</comment>